<evidence type="ECO:0000313" key="2">
    <source>
        <dbReference type="Proteomes" id="UP001337681"/>
    </source>
</evidence>
<dbReference type="EMBL" id="JAZDQU010000002">
    <property type="protein sequence ID" value="MEE1885544.1"/>
    <property type="molecule type" value="Genomic_DNA"/>
</dbReference>
<proteinExistence type="predicted"/>
<dbReference type="Proteomes" id="UP001337681">
    <property type="component" value="Unassembled WGS sequence"/>
</dbReference>
<keyword evidence="2" id="KW-1185">Reference proteome</keyword>
<organism evidence="1 2">
    <name type="scientific">Pedobacter flavus</name>
    <dbReference type="NCBI Taxonomy" id="3113906"/>
    <lineage>
        <taxon>Bacteria</taxon>
        <taxon>Pseudomonadati</taxon>
        <taxon>Bacteroidota</taxon>
        <taxon>Sphingobacteriia</taxon>
        <taxon>Sphingobacteriales</taxon>
        <taxon>Sphingobacteriaceae</taxon>
        <taxon>Pedobacter</taxon>
    </lineage>
</organism>
<accession>A0ABU7H2K0</accession>
<evidence type="ECO:0000313" key="1">
    <source>
        <dbReference type="EMBL" id="MEE1885544.1"/>
    </source>
</evidence>
<gene>
    <name evidence="1" type="ORF">VRU49_08965</name>
</gene>
<sequence length="83" mass="9658">MRIIAELPHPDCKITIFNMNQKYIVKLEQGPLEQSYKISELDLAGGGVNDVFEIIDDAFIQEALQHFSQMRLTFHNAYKRNNF</sequence>
<reference evidence="1 2" key="1">
    <citation type="submission" date="2024-01" db="EMBL/GenBank/DDBJ databases">
        <title>Pedobacter sp. nov., isolated from oil-contaminated soil.</title>
        <authorList>
            <person name="Le N.T.T."/>
        </authorList>
    </citation>
    <scope>NUCLEOTIDE SEQUENCE [LARGE SCALE GENOMIC DNA]</scope>
    <source>
        <strain evidence="1 2">VNH31</strain>
    </source>
</reference>
<comment type="caution">
    <text evidence="1">The sequence shown here is derived from an EMBL/GenBank/DDBJ whole genome shotgun (WGS) entry which is preliminary data.</text>
</comment>
<dbReference type="RefSeq" id="WP_330146439.1">
    <property type="nucleotide sequence ID" value="NZ_JAZDQU010000002.1"/>
</dbReference>
<protein>
    <submittedName>
        <fullName evidence="1">Uncharacterized protein</fullName>
    </submittedName>
</protein>
<name>A0ABU7H2K0_9SPHI</name>